<gene>
    <name evidence="2" type="ORF">NCTC12195_03207</name>
</gene>
<evidence type="ECO:0000313" key="3">
    <source>
        <dbReference type="Proteomes" id="UP000255277"/>
    </source>
</evidence>
<dbReference type="Gene3D" id="6.20.110.10">
    <property type="match status" value="1"/>
</dbReference>
<dbReference type="EMBL" id="UHDK01000001">
    <property type="protein sequence ID" value="SUM33738.1"/>
    <property type="molecule type" value="Genomic_DNA"/>
</dbReference>
<reference evidence="2 3" key="1">
    <citation type="submission" date="2018-06" db="EMBL/GenBank/DDBJ databases">
        <authorList>
            <consortium name="Pathogen Informatics"/>
            <person name="Doyle S."/>
        </authorList>
    </citation>
    <scope>NUCLEOTIDE SEQUENCE [LARGE SCALE GENOMIC DNA]</scope>
    <source>
        <strain evidence="2 3">NCTC12195</strain>
    </source>
</reference>
<dbReference type="AlphaFoldDB" id="A0A380FHW8"/>
<sequence length="79" mass="9222">MNMKKIMSAQFRLLYIKQNNNADIFENVLNEMLLEWKGQTYVIKSTSIKYDGSIVTNEVVAKQYIYGVSKSLYSKGFRK</sequence>
<dbReference type="Pfam" id="PF18994">
    <property type="entry name" value="Prophage_tailD1"/>
    <property type="match status" value="1"/>
</dbReference>
<name>A0A380FHW8_STAGA</name>
<dbReference type="InterPro" id="IPR044051">
    <property type="entry name" value="Prophage_tail_N"/>
</dbReference>
<proteinExistence type="predicted"/>
<accession>A0A380FHW8</accession>
<feature type="domain" description="Prophage endopeptidase tail N-terminal" evidence="1">
    <location>
        <begin position="10"/>
        <end position="62"/>
    </location>
</feature>
<evidence type="ECO:0000313" key="2">
    <source>
        <dbReference type="EMBL" id="SUM33738.1"/>
    </source>
</evidence>
<organism evidence="2 3">
    <name type="scientific">Staphylococcus gallinarum</name>
    <dbReference type="NCBI Taxonomy" id="1293"/>
    <lineage>
        <taxon>Bacteria</taxon>
        <taxon>Bacillati</taxon>
        <taxon>Bacillota</taxon>
        <taxon>Bacilli</taxon>
        <taxon>Bacillales</taxon>
        <taxon>Staphylococcaceae</taxon>
        <taxon>Staphylococcus</taxon>
    </lineage>
</organism>
<protein>
    <recommendedName>
        <fullName evidence="1">Prophage endopeptidase tail N-terminal domain-containing protein</fullName>
    </recommendedName>
</protein>
<dbReference type="Proteomes" id="UP000255277">
    <property type="component" value="Unassembled WGS sequence"/>
</dbReference>
<evidence type="ECO:0000259" key="1">
    <source>
        <dbReference type="Pfam" id="PF18994"/>
    </source>
</evidence>